<keyword evidence="6" id="KW-1185">Reference proteome</keyword>
<gene>
    <name evidence="5" type="primary">iolG_3</name>
    <name evidence="5" type="ORF">AQS8620_03298</name>
</gene>
<dbReference type="InterPro" id="IPR036291">
    <property type="entry name" value="NAD(P)-bd_dom_sf"/>
</dbReference>
<sequence length="333" mass="35685">MGADHARILASDVPGAALQVICDANVTRARELGDQLGAAHVLTDPLEALSRADVDAVLIASPDSTHAELTIAAMEAGKHVLCEKPLAPTSQESLRVIEAETRLGERRVHVGFMRRFDPAYGAMKSAMESGGVGDALMMHNFHRNVTAPEWFTGEMAISNSAPHEFDICRFVLGSEYVSVLAVQMPSKNAIAPVFLVLKTADGQMVNIEVNNNAAYGYDVRCELVGSSGSVDLNAPVHATYKASLQAVQRFDPDWRPRFADAYRLQNKAWINGIASGATDPRLATAWDGLCSTLVAEAGVVSLQTGTWQPVSSPDVPALYQAAKSNSLLAERAE</sequence>
<keyword evidence="2 5" id="KW-0560">Oxidoreductase</keyword>
<dbReference type="EMBL" id="FWFS01000015">
    <property type="protein sequence ID" value="SLN69646.1"/>
    <property type="molecule type" value="Genomic_DNA"/>
</dbReference>
<evidence type="ECO:0000259" key="4">
    <source>
        <dbReference type="Pfam" id="PF22725"/>
    </source>
</evidence>
<dbReference type="GO" id="GO:0050112">
    <property type="term" value="F:inositol 2-dehydrogenase (NAD+) activity"/>
    <property type="evidence" value="ECO:0007669"/>
    <property type="project" value="UniProtKB-EC"/>
</dbReference>
<name>A0A1Y5TVW8_9RHOB</name>
<dbReference type="InterPro" id="IPR055170">
    <property type="entry name" value="GFO_IDH_MocA-like_dom"/>
</dbReference>
<feature type="domain" description="Gfo/Idh/MocA-like oxidoreductase N-terminal" evidence="3">
    <location>
        <begin position="1"/>
        <end position="112"/>
    </location>
</feature>
<dbReference type="PANTHER" id="PTHR42840:SF3">
    <property type="entry name" value="BINDING ROSSMANN FOLD OXIDOREDUCTASE, PUTATIVE (AFU_ORTHOLOGUE AFUA_2G10240)-RELATED"/>
    <property type="match status" value="1"/>
</dbReference>
<dbReference type="GO" id="GO:0000166">
    <property type="term" value="F:nucleotide binding"/>
    <property type="evidence" value="ECO:0007669"/>
    <property type="project" value="InterPro"/>
</dbReference>
<dbReference type="AlphaFoldDB" id="A0A1Y5TVW8"/>
<evidence type="ECO:0000313" key="5">
    <source>
        <dbReference type="EMBL" id="SLN69646.1"/>
    </source>
</evidence>
<evidence type="ECO:0000259" key="3">
    <source>
        <dbReference type="Pfam" id="PF01408"/>
    </source>
</evidence>
<dbReference type="SUPFAM" id="SSF55347">
    <property type="entry name" value="Glyceraldehyde-3-phosphate dehydrogenase-like, C-terminal domain"/>
    <property type="match status" value="1"/>
</dbReference>
<dbReference type="Pfam" id="PF22725">
    <property type="entry name" value="GFO_IDH_MocA_C3"/>
    <property type="match status" value="1"/>
</dbReference>
<evidence type="ECO:0000256" key="2">
    <source>
        <dbReference type="ARBA" id="ARBA00023002"/>
    </source>
</evidence>
<evidence type="ECO:0000313" key="6">
    <source>
        <dbReference type="Proteomes" id="UP000193862"/>
    </source>
</evidence>
<dbReference type="InterPro" id="IPR000683">
    <property type="entry name" value="Gfo/Idh/MocA-like_OxRdtase_N"/>
</dbReference>
<protein>
    <submittedName>
        <fullName evidence="5">Inositol 2-dehydrogenase</fullName>
        <ecNumber evidence="5">1.1.1.18</ecNumber>
    </submittedName>
</protein>
<feature type="domain" description="GFO/IDH/MocA-like oxidoreductase" evidence="4">
    <location>
        <begin position="122"/>
        <end position="230"/>
    </location>
</feature>
<proteinExistence type="inferred from homology"/>
<dbReference type="EC" id="1.1.1.18" evidence="5"/>
<accession>A0A1Y5TVW8</accession>
<reference evidence="5 6" key="1">
    <citation type="submission" date="2017-03" db="EMBL/GenBank/DDBJ databases">
        <authorList>
            <person name="Afonso C.L."/>
            <person name="Miller P.J."/>
            <person name="Scott M.A."/>
            <person name="Spackman E."/>
            <person name="Goraichik I."/>
            <person name="Dimitrov K.M."/>
            <person name="Suarez D.L."/>
            <person name="Swayne D.E."/>
        </authorList>
    </citation>
    <scope>NUCLEOTIDE SEQUENCE [LARGE SCALE GENOMIC DNA]</scope>
    <source>
        <strain evidence="5 6">CECT 8620</strain>
    </source>
</reference>
<dbReference type="Gene3D" id="3.30.360.10">
    <property type="entry name" value="Dihydrodipicolinate Reductase, domain 2"/>
    <property type="match status" value="1"/>
</dbReference>
<evidence type="ECO:0000256" key="1">
    <source>
        <dbReference type="ARBA" id="ARBA00010928"/>
    </source>
</evidence>
<dbReference type="PANTHER" id="PTHR42840">
    <property type="entry name" value="NAD(P)-BINDING ROSSMANN-FOLD SUPERFAMILY PROTEIN-RELATED"/>
    <property type="match status" value="1"/>
</dbReference>
<dbReference type="Proteomes" id="UP000193862">
    <property type="component" value="Unassembled WGS sequence"/>
</dbReference>
<organism evidence="5 6">
    <name type="scientific">Aquimixticola soesokkakensis</name>
    <dbReference type="NCBI Taxonomy" id="1519096"/>
    <lineage>
        <taxon>Bacteria</taxon>
        <taxon>Pseudomonadati</taxon>
        <taxon>Pseudomonadota</taxon>
        <taxon>Alphaproteobacteria</taxon>
        <taxon>Rhodobacterales</taxon>
        <taxon>Paracoccaceae</taxon>
        <taxon>Aquimixticola</taxon>
    </lineage>
</organism>
<comment type="similarity">
    <text evidence="1">Belongs to the Gfo/Idh/MocA family.</text>
</comment>
<dbReference type="Pfam" id="PF01408">
    <property type="entry name" value="GFO_IDH_MocA"/>
    <property type="match status" value="1"/>
</dbReference>
<dbReference type="Gene3D" id="3.40.50.720">
    <property type="entry name" value="NAD(P)-binding Rossmann-like Domain"/>
    <property type="match status" value="1"/>
</dbReference>
<dbReference type="SUPFAM" id="SSF51735">
    <property type="entry name" value="NAD(P)-binding Rossmann-fold domains"/>
    <property type="match status" value="1"/>
</dbReference>